<feature type="transmembrane region" description="Helical" evidence="1">
    <location>
        <begin position="20"/>
        <end position="43"/>
    </location>
</feature>
<sequence length="88" mass="9637">MESRKNTDITLSELALQRKISYAIIFGGTIVMAILIAMVGLFVKKDVDLAMIVLVTATILSIIPSILKLNKINAIIKAKESDVVYSRS</sequence>
<evidence type="ECO:0000256" key="1">
    <source>
        <dbReference type="SAM" id="Phobius"/>
    </source>
</evidence>
<accession>A0ABW3RGC5</accession>
<dbReference type="RefSeq" id="WP_099369316.1">
    <property type="nucleotide sequence ID" value="NZ_JALXMZ010000009.1"/>
</dbReference>
<evidence type="ECO:0000313" key="3">
    <source>
        <dbReference type="Proteomes" id="UP001597205"/>
    </source>
</evidence>
<protein>
    <submittedName>
        <fullName evidence="2">Uncharacterized protein</fullName>
    </submittedName>
</protein>
<keyword evidence="1" id="KW-0472">Membrane</keyword>
<name>A0ABW3RGC5_9SPHI</name>
<proteinExistence type="predicted"/>
<feature type="transmembrane region" description="Helical" evidence="1">
    <location>
        <begin position="49"/>
        <end position="67"/>
    </location>
</feature>
<dbReference type="EMBL" id="JBHTKY010000001">
    <property type="protein sequence ID" value="MFD1164199.1"/>
    <property type="molecule type" value="Genomic_DNA"/>
</dbReference>
<gene>
    <name evidence="2" type="ORF">ACFQ2C_01125</name>
</gene>
<reference evidence="3" key="1">
    <citation type="journal article" date="2019" name="Int. J. Syst. Evol. Microbiol.">
        <title>The Global Catalogue of Microorganisms (GCM) 10K type strain sequencing project: providing services to taxonomists for standard genome sequencing and annotation.</title>
        <authorList>
            <consortium name="The Broad Institute Genomics Platform"/>
            <consortium name="The Broad Institute Genome Sequencing Center for Infectious Disease"/>
            <person name="Wu L."/>
            <person name="Ma J."/>
        </authorList>
    </citation>
    <scope>NUCLEOTIDE SEQUENCE [LARGE SCALE GENOMIC DNA]</scope>
    <source>
        <strain evidence="3">CCUG 52468</strain>
    </source>
</reference>
<keyword evidence="1" id="KW-1133">Transmembrane helix</keyword>
<organism evidence="2 3">
    <name type="scientific">Sphingobacterium daejeonense</name>
    <dbReference type="NCBI Taxonomy" id="371142"/>
    <lineage>
        <taxon>Bacteria</taxon>
        <taxon>Pseudomonadati</taxon>
        <taxon>Bacteroidota</taxon>
        <taxon>Sphingobacteriia</taxon>
        <taxon>Sphingobacteriales</taxon>
        <taxon>Sphingobacteriaceae</taxon>
        <taxon>Sphingobacterium</taxon>
    </lineage>
</organism>
<keyword evidence="3" id="KW-1185">Reference proteome</keyword>
<comment type="caution">
    <text evidence="2">The sequence shown here is derived from an EMBL/GenBank/DDBJ whole genome shotgun (WGS) entry which is preliminary data.</text>
</comment>
<dbReference type="Proteomes" id="UP001597205">
    <property type="component" value="Unassembled WGS sequence"/>
</dbReference>
<evidence type="ECO:0000313" key="2">
    <source>
        <dbReference type="EMBL" id="MFD1164199.1"/>
    </source>
</evidence>
<keyword evidence="1" id="KW-0812">Transmembrane</keyword>